<evidence type="ECO:0000256" key="3">
    <source>
        <dbReference type="ARBA" id="ARBA00022844"/>
    </source>
</evidence>
<protein>
    <submittedName>
        <fullName evidence="5">CP</fullName>
    </submittedName>
</protein>
<feature type="region of interest" description="Disordered" evidence="4">
    <location>
        <begin position="94"/>
        <end position="130"/>
    </location>
</feature>
<proteinExistence type="predicted"/>
<sequence length="332" mass="37571">MSVDHSSIVGVFSKLTGGRTNYERIKKLPNKDKSQSEKDVEQDFENTFRLYLHDVALLTKESLKQYGLNPMPVGLPQDLVDEYKTLIEKITATAEQPTEQKHDSAKTAGSKQKFDSMKWGSTTSSQGKPSDLSFKSKMKIKVQAANELTPSQVSIFKDVVYDFFRTAVFNLKTDENIPMEMWSAAFASYLASLVEQSTSRQNISNVNLLNSFEVNEKIYEWNRADIMRAIYAKFDELKIPNAERRFMRAEYENNQRILANAGFVPSQRLAAQWGVAGPYRSNVSDCTPLYKSMASAKEQTAQMAATEYATTKGEESSDVVHVSQIMGSRRRR</sequence>
<evidence type="ECO:0000313" key="5">
    <source>
        <dbReference type="EMBL" id="QJD22004.1"/>
    </source>
</evidence>
<feature type="compositionally biased region" description="Polar residues" evidence="4">
    <location>
        <begin position="119"/>
        <end position="128"/>
    </location>
</feature>
<dbReference type="InterPro" id="IPR002679">
    <property type="entry name" value="Closter_coat"/>
</dbReference>
<dbReference type="GO" id="GO:0019028">
    <property type="term" value="C:viral capsid"/>
    <property type="evidence" value="ECO:0007669"/>
    <property type="project" value="UniProtKB-KW"/>
</dbReference>
<evidence type="ECO:0000256" key="1">
    <source>
        <dbReference type="ARBA" id="ARBA00004328"/>
    </source>
</evidence>
<reference evidence="5" key="1">
    <citation type="submission" date="2020-01" db="EMBL/GenBank/DDBJ databases">
        <title>First Report of Malus Domestica Virus A Infecting Apple Tree (Malus domestica) in South Korea.</title>
        <authorList>
            <person name="Igori D."/>
            <person name="Lim S."/>
            <person name="Cho I.-S."/>
            <person name="Kim H.R."/>
            <person name="Lee S.-H."/>
            <person name="Moon J.S."/>
        </authorList>
    </citation>
    <scope>NUCLEOTIDE SEQUENCE</scope>
    <source>
        <strain evidence="5">SK</strain>
    </source>
</reference>
<name>A0A6M3RNB3_9CLOS</name>
<keyword evidence="3" id="KW-0946">Virion</keyword>
<dbReference type="Pfam" id="PF01785">
    <property type="entry name" value="Closter_coat"/>
    <property type="match status" value="1"/>
</dbReference>
<keyword evidence="2" id="KW-0167">Capsid protein</keyword>
<evidence type="ECO:0000256" key="4">
    <source>
        <dbReference type="SAM" id="MobiDB-lite"/>
    </source>
</evidence>
<comment type="subcellular location">
    <subcellularLocation>
        <location evidence="1">Virion</location>
    </subcellularLocation>
</comment>
<dbReference type="EMBL" id="MN901923">
    <property type="protein sequence ID" value="QJD22004.1"/>
    <property type="molecule type" value="Genomic_RNA"/>
</dbReference>
<accession>A0A6M3RNB3</accession>
<organism evidence="5">
    <name type="scientific">Malus domestica virus A</name>
    <dbReference type="NCBI Taxonomy" id="2664236"/>
    <lineage>
        <taxon>Viruses</taxon>
        <taxon>Riboviria</taxon>
        <taxon>Orthornavirae</taxon>
        <taxon>Kitrinoviricota</taxon>
        <taxon>Alsuviricetes</taxon>
        <taxon>Martellivirales</taxon>
        <taxon>Closteroviridae</taxon>
        <taxon>Velarivirus</taxon>
        <taxon>Velarivirus alphamali</taxon>
    </lineage>
</organism>
<evidence type="ECO:0000256" key="2">
    <source>
        <dbReference type="ARBA" id="ARBA00022561"/>
    </source>
</evidence>